<protein>
    <submittedName>
        <fullName evidence="1">Uncharacterized protein</fullName>
    </submittedName>
</protein>
<name>A0ACC1SX50_9APHY</name>
<gene>
    <name evidence="1" type="ORF">NM688_g5346</name>
</gene>
<reference evidence="1" key="1">
    <citation type="submission" date="2022-07" db="EMBL/GenBank/DDBJ databases">
        <title>Genome Sequence of Phlebia brevispora.</title>
        <authorList>
            <person name="Buettner E."/>
        </authorList>
    </citation>
    <scope>NUCLEOTIDE SEQUENCE</scope>
    <source>
        <strain evidence="1">MPL23</strain>
    </source>
</reference>
<accession>A0ACC1SX50</accession>
<keyword evidence="2" id="KW-1185">Reference proteome</keyword>
<dbReference type="EMBL" id="JANHOG010000974">
    <property type="protein sequence ID" value="KAJ3548012.1"/>
    <property type="molecule type" value="Genomic_DNA"/>
</dbReference>
<comment type="caution">
    <text evidence="1">The sequence shown here is derived from an EMBL/GenBank/DDBJ whole genome shotgun (WGS) entry which is preliminary data.</text>
</comment>
<sequence length="309" mass="34277">MSAKTFHTSIAFSADSLPKQCCSTIATRIGFCLSVSWHTDVQQLCVLDNEVEQSQAPHVIEAQTPRGSVGANDDIWHPWVFLTDVKRVYNNELAVSGISAPPQPTHQYLTFSCQRLKDMVIVLFYFAVDTLAQVRSHLQAQPTFHTFLDYQGVPLSGILVPQQVYPAPVAFQPNPAIRFFNRDGTLGIPLVEAFGQQFGSLIQGDSIPNVTNTSVRVAMRILWPGYEPWSDNVHVYDHSAATHPFTLAKLAHATAKAVKKFLDNMGSVPSREPRADWNVSAVPFASLRLVELRHVSTGSWQPVLTRVVN</sequence>
<evidence type="ECO:0000313" key="2">
    <source>
        <dbReference type="Proteomes" id="UP001148662"/>
    </source>
</evidence>
<organism evidence="1 2">
    <name type="scientific">Phlebia brevispora</name>
    <dbReference type="NCBI Taxonomy" id="194682"/>
    <lineage>
        <taxon>Eukaryota</taxon>
        <taxon>Fungi</taxon>
        <taxon>Dikarya</taxon>
        <taxon>Basidiomycota</taxon>
        <taxon>Agaricomycotina</taxon>
        <taxon>Agaricomycetes</taxon>
        <taxon>Polyporales</taxon>
        <taxon>Meruliaceae</taxon>
        <taxon>Phlebia</taxon>
    </lineage>
</organism>
<dbReference type="Proteomes" id="UP001148662">
    <property type="component" value="Unassembled WGS sequence"/>
</dbReference>
<proteinExistence type="predicted"/>
<evidence type="ECO:0000313" key="1">
    <source>
        <dbReference type="EMBL" id="KAJ3548012.1"/>
    </source>
</evidence>